<feature type="domain" description="RNase H type-1" evidence="2">
    <location>
        <begin position="136"/>
        <end position="250"/>
    </location>
</feature>
<accession>A0ABR2PKA7</accession>
<dbReference type="PANTHER" id="PTHR47723">
    <property type="entry name" value="OS05G0353850 PROTEIN"/>
    <property type="match status" value="1"/>
</dbReference>
<dbReference type="CDD" id="cd06222">
    <property type="entry name" value="RNase_H_like"/>
    <property type="match status" value="1"/>
</dbReference>
<feature type="region of interest" description="Disordered" evidence="1">
    <location>
        <begin position="1"/>
        <end position="26"/>
    </location>
</feature>
<dbReference type="EMBL" id="JBBPBN010000057">
    <property type="protein sequence ID" value="KAK8988757.1"/>
    <property type="molecule type" value="Genomic_DNA"/>
</dbReference>
<dbReference type="InterPro" id="IPR002156">
    <property type="entry name" value="RNaseH_domain"/>
</dbReference>
<dbReference type="Gene3D" id="3.30.420.10">
    <property type="entry name" value="Ribonuclease H-like superfamily/Ribonuclease H"/>
    <property type="match status" value="1"/>
</dbReference>
<evidence type="ECO:0000313" key="4">
    <source>
        <dbReference type="Proteomes" id="UP001396334"/>
    </source>
</evidence>
<proteinExistence type="predicted"/>
<name>A0ABR2PKA7_9ROSI</name>
<protein>
    <recommendedName>
        <fullName evidence="2">RNase H type-1 domain-containing protein</fullName>
    </recommendedName>
</protein>
<comment type="caution">
    <text evidence="3">The sequence shown here is derived from an EMBL/GenBank/DDBJ whole genome shotgun (WGS) entry which is preliminary data.</text>
</comment>
<dbReference type="InterPro" id="IPR044730">
    <property type="entry name" value="RNase_H-like_dom_plant"/>
</dbReference>
<dbReference type="InterPro" id="IPR036397">
    <property type="entry name" value="RNaseH_sf"/>
</dbReference>
<reference evidence="3 4" key="1">
    <citation type="journal article" date="2024" name="G3 (Bethesda)">
        <title>Genome assembly of Hibiscus sabdariffa L. provides insights into metabolisms of medicinal natural products.</title>
        <authorList>
            <person name="Kim T."/>
        </authorList>
    </citation>
    <scope>NUCLEOTIDE SEQUENCE [LARGE SCALE GENOMIC DNA]</scope>
    <source>
        <strain evidence="3">TK-2024</strain>
        <tissue evidence="3">Old leaves</tissue>
    </source>
</reference>
<gene>
    <name evidence="3" type="ORF">V6N11_030133</name>
</gene>
<dbReference type="Pfam" id="PF13456">
    <property type="entry name" value="RVT_3"/>
    <property type="match status" value="1"/>
</dbReference>
<dbReference type="InterPro" id="IPR053151">
    <property type="entry name" value="RNase_H-like"/>
</dbReference>
<evidence type="ECO:0000256" key="1">
    <source>
        <dbReference type="SAM" id="MobiDB-lite"/>
    </source>
</evidence>
<evidence type="ECO:0000259" key="2">
    <source>
        <dbReference type="Pfam" id="PF13456"/>
    </source>
</evidence>
<organism evidence="3 4">
    <name type="scientific">Hibiscus sabdariffa</name>
    <name type="common">roselle</name>
    <dbReference type="NCBI Taxonomy" id="183260"/>
    <lineage>
        <taxon>Eukaryota</taxon>
        <taxon>Viridiplantae</taxon>
        <taxon>Streptophyta</taxon>
        <taxon>Embryophyta</taxon>
        <taxon>Tracheophyta</taxon>
        <taxon>Spermatophyta</taxon>
        <taxon>Magnoliopsida</taxon>
        <taxon>eudicotyledons</taxon>
        <taxon>Gunneridae</taxon>
        <taxon>Pentapetalae</taxon>
        <taxon>rosids</taxon>
        <taxon>malvids</taxon>
        <taxon>Malvales</taxon>
        <taxon>Malvaceae</taxon>
        <taxon>Malvoideae</taxon>
        <taxon>Hibiscus</taxon>
    </lineage>
</organism>
<dbReference type="PANTHER" id="PTHR47723:SF20">
    <property type="entry name" value="RNASE H TYPE-1 DOMAIN-CONTAINING PROTEIN"/>
    <property type="match status" value="1"/>
</dbReference>
<dbReference type="Proteomes" id="UP001396334">
    <property type="component" value="Unassembled WGS sequence"/>
</dbReference>
<dbReference type="InterPro" id="IPR012337">
    <property type="entry name" value="RNaseH-like_sf"/>
</dbReference>
<sequence>MHYFEPSTPNSHPAHYRDHPPNGAAGIIATKSGNVYGNSPSHNAFDSSYGSHIASEYKPTWKDLRDCSAVRNAWHNLVPASMQQTFFHGDLLSWLQTNLELSSTDNYARAPCRQQQTPQPTTVAWTPPPPNWITLNTDASTTQPAELSFSGGVFRDSSGTWKLGFHQAIGIMSPLHAELRNILIGLRIALNHGIENLIIQTDNSQAATLLSSPQKHTNVLPLIHAIMAMRVRFQSTKVLWTPHECNMVADGMWRLYSLNYDIMIFESPPDHIQQLVHCDIAGPPCRRSAPT</sequence>
<evidence type="ECO:0000313" key="3">
    <source>
        <dbReference type="EMBL" id="KAK8988757.1"/>
    </source>
</evidence>
<dbReference type="SUPFAM" id="SSF53098">
    <property type="entry name" value="Ribonuclease H-like"/>
    <property type="match status" value="1"/>
</dbReference>
<keyword evidence="4" id="KW-1185">Reference proteome</keyword>